<reference evidence="3" key="1">
    <citation type="journal article" date="2021" name="Curr. Microbiol.">
        <title>Complete genome of nocamycin-producing strain Saccharothrix syringae NRRL B-16468 reveals the biosynthetic potential for secondary metabolites.</title>
        <authorList>
            <person name="Mo X."/>
            <person name="Yang S."/>
        </authorList>
    </citation>
    <scope>NUCLEOTIDE SEQUENCE [LARGE SCALE GENOMIC DNA]</scope>
    <source>
        <strain evidence="3">ATCC 51364 / DSM 43886 / JCM 6844 / KCTC 9398 / NBRC 14523 / NRRL B-16468 / INA 2240</strain>
    </source>
</reference>
<evidence type="ECO:0000313" key="3">
    <source>
        <dbReference type="Proteomes" id="UP000325787"/>
    </source>
</evidence>
<dbReference type="KEGG" id="ssyi:EKG83_04910"/>
<dbReference type="InterPro" id="IPR009061">
    <property type="entry name" value="DNA-bd_dom_put_sf"/>
</dbReference>
<gene>
    <name evidence="2" type="ORF">EKG83_04910</name>
</gene>
<dbReference type="OrthoDB" id="5524782at2"/>
<proteinExistence type="predicted"/>
<dbReference type="InterPro" id="IPR041657">
    <property type="entry name" value="HTH_17"/>
</dbReference>
<dbReference type="InterPro" id="IPR036388">
    <property type="entry name" value="WH-like_DNA-bd_sf"/>
</dbReference>
<keyword evidence="3" id="KW-1185">Reference proteome</keyword>
<evidence type="ECO:0000259" key="1">
    <source>
        <dbReference type="Pfam" id="PF12728"/>
    </source>
</evidence>
<evidence type="ECO:0000313" key="2">
    <source>
        <dbReference type="EMBL" id="QFZ16896.1"/>
    </source>
</evidence>
<dbReference type="EMBL" id="CP034550">
    <property type="protein sequence ID" value="QFZ16896.1"/>
    <property type="molecule type" value="Genomic_DNA"/>
</dbReference>
<accession>A0A5Q0GS27</accession>
<keyword evidence="2" id="KW-0238">DNA-binding</keyword>
<dbReference type="GO" id="GO:0003677">
    <property type="term" value="F:DNA binding"/>
    <property type="evidence" value="ECO:0007669"/>
    <property type="project" value="UniProtKB-KW"/>
</dbReference>
<dbReference type="AlphaFoldDB" id="A0A5Q0GS27"/>
<dbReference type="Pfam" id="PF12728">
    <property type="entry name" value="HTH_17"/>
    <property type="match status" value="1"/>
</dbReference>
<dbReference type="Gene3D" id="1.10.10.10">
    <property type="entry name" value="Winged helix-like DNA-binding domain superfamily/Winged helix DNA-binding domain"/>
    <property type="match status" value="1"/>
</dbReference>
<sequence length="64" mass="7423">MSGNEFDRLWGVDDLSAFLGVPVHTIRGWRTKNYGPPARKVGKHLRWDPTEVREWFNNLDQNAA</sequence>
<organism evidence="2 3">
    <name type="scientific">Saccharothrix syringae</name>
    <name type="common">Nocardiopsis syringae</name>
    <dbReference type="NCBI Taxonomy" id="103733"/>
    <lineage>
        <taxon>Bacteria</taxon>
        <taxon>Bacillati</taxon>
        <taxon>Actinomycetota</taxon>
        <taxon>Actinomycetes</taxon>
        <taxon>Pseudonocardiales</taxon>
        <taxon>Pseudonocardiaceae</taxon>
        <taxon>Saccharothrix</taxon>
    </lineage>
</organism>
<dbReference type="SUPFAM" id="SSF46955">
    <property type="entry name" value="Putative DNA-binding domain"/>
    <property type="match status" value="1"/>
</dbReference>
<feature type="domain" description="Helix-turn-helix" evidence="1">
    <location>
        <begin position="12"/>
        <end position="58"/>
    </location>
</feature>
<dbReference type="Proteomes" id="UP000325787">
    <property type="component" value="Chromosome"/>
</dbReference>
<protein>
    <submittedName>
        <fullName evidence="2">DNA-binding protein</fullName>
    </submittedName>
</protein>
<name>A0A5Q0GS27_SACSY</name>
<dbReference type="RefSeq" id="WP_033430097.1">
    <property type="nucleotide sequence ID" value="NZ_CP034550.1"/>
</dbReference>